<gene>
    <name evidence="1" type="ORF">NCTC10797_02807</name>
</gene>
<sequence>MARVAFSSSPTVVRAPQLSPSAGKSVRVAEEFGPGGVVITAFLIVALIVVVVLACVSFYMVYKLTKEKRAQEQARPSAPVDPFADKDADALRGDPRALKAGDIVDIFGQSYTVRGTLRLKEGGYQWAEHLLDTGKDVQHWLSVEEDPDLELVLWTETAGLPAPGPAELEHEGKRFRLEETGTARFSSEATTGLAPSGVLTYHDYLADDGTRLSFEEFGDAGRKEGTLGQVLNRSAVMIYPQQPS</sequence>
<reference evidence="1 2" key="1">
    <citation type="submission" date="2019-02" db="EMBL/GenBank/DDBJ databases">
        <authorList>
            <consortium name="Pathogen Informatics"/>
        </authorList>
    </citation>
    <scope>NUCLEOTIDE SEQUENCE [LARGE SCALE GENOMIC DNA]</scope>
    <source>
        <strain evidence="1 2">3012STDY6756504</strain>
    </source>
</reference>
<name>A0A2L2JSA2_9NOCA</name>
<dbReference type="InterPro" id="IPR025235">
    <property type="entry name" value="DUF4178"/>
</dbReference>
<dbReference type="Proteomes" id="UP000290439">
    <property type="component" value="Chromosome"/>
</dbReference>
<evidence type="ECO:0000313" key="2">
    <source>
        <dbReference type="Proteomes" id="UP000290439"/>
    </source>
</evidence>
<organism evidence="1 2">
    <name type="scientific">Nocardia cyriacigeorgica</name>
    <dbReference type="NCBI Taxonomy" id="135487"/>
    <lineage>
        <taxon>Bacteria</taxon>
        <taxon>Bacillati</taxon>
        <taxon>Actinomycetota</taxon>
        <taxon>Actinomycetes</taxon>
        <taxon>Mycobacteriales</taxon>
        <taxon>Nocardiaceae</taxon>
        <taxon>Nocardia</taxon>
    </lineage>
</organism>
<dbReference type="EMBL" id="LR215973">
    <property type="protein sequence ID" value="VFA99028.1"/>
    <property type="molecule type" value="Genomic_DNA"/>
</dbReference>
<accession>A0A2L2JSA2</accession>
<protein>
    <submittedName>
        <fullName evidence="1">Uncharacterized protein</fullName>
    </submittedName>
</protein>
<evidence type="ECO:0000313" key="1">
    <source>
        <dbReference type="EMBL" id="VFA99028.1"/>
    </source>
</evidence>
<proteinExistence type="predicted"/>
<dbReference type="RefSeq" id="WP_104898030.1">
    <property type="nucleotide sequence ID" value="NZ_JADLPK010000001.1"/>
</dbReference>
<dbReference type="AlphaFoldDB" id="A0A2L2JSA2"/>
<dbReference type="Pfam" id="PF13785">
    <property type="entry name" value="DUF4178"/>
    <property type="match status" value="1"/>
</dbReference>